<dbReference type="Proteomes" id="UP000053815">
    <property type="component" value="Unassembled WGS sequence"/>
</dbReference>
<dbReference type="PROSITE" id="PS50002">
    <property type="entry name" value="SH3"/>
    <property type="match status" value="1"/>
</dbReference>
<dbReference type="EMBL" id="DF836555">
    <property type="protein sequence ID" value="GAN09418.1"/>
    <property type="molecule type" value="Genomic_DNA"/>
</dbReference>
<feature type="compositionally biased region" description="Polar residues" evidence="3">
    <location>
        <begin position="250"/>
        <end position="266"/>
    </location>
</feature>
<dbReference type="Pfam" id="PF00018">
    <property type="entry name" value="SH3_1"/>
    <property type="match status" value="1"/>
</dbReference>
<feature type="region of interest" description="Disordered" evidence="3">
    <location>
        <begin position="1"/>
        <end position="77"/>
    </location>
</feature>
<feature type="compositionally biased region" description="Low complexity" evidence="3">
    <location>
        <begin position="598"/>
        <end position="616"/>
    </location>
</feature>
<accession>A0A0C9N4B2</accession>
<feature type="region of interest" description="Disordered" evidence="3">
    <location>
        <begin position="593"/>
        <end position="631"/>
    </location>
</feature>
<dbReference type="InterPro" id="IPR029071">
    <property type="entry name" value="Ubiquitin-like_domsf"/>
</dbReference>
<evidence type="ECO:0000313" key="7">
    <source>
        <dbReference type="Proteomes" id="UP000053815"/>
    </source>
</evidence>
<feature type="compositionally biased region" description="Acidic residues" evidence="3">
    <location>
        <begin position="237"/>
        <end position="249"/>
    </location>
</feature>
<evidence type="ECO:0008006" key="8">
    <source>
        <dbReference type="Google" id="ProtNLM"/>
    </source>
</evidence>
<evidence type="ECO:0000256" key="2">
    <source>
        <dbReference type="PROSITE-ProRule" id="PRU00192"/>
    </source>
</evidence>
<dbReference type="InterPro" id="IPR036028">
    <property type="entry name" value="SH3-like_dom_sf"/>
</dbReference>
<dbReference type="SMART" id="SM00326">
    <property type="entry name" value="SH3"/>
    <property type="match status" value="1"/>
</dbReference>
<evidence type="ECO:0000256" key="3">
    <source>
        <dbReference type="SAM" id="MobiDB-lite"/>
    </source>
</evidence>
<evidence type="ECO:0000256" key="1">
    <source>
        <dbReference type="ARBA" id="ARBA00022443"/>
    </source>
</evidence>
<feature type="compositionally biased region" description="Basic and acidic residues" evidence="3">
    <location>
        <begin position="267"/>
        <end position="276"/>
    </location>
</feature>
<dbReference type="Gene3D" id="3.10.20.90">
    <property type="entry name" value="Phosphatidylinositol 3-kinase Catalytic Subunit, Chain A, domain 1"/>
    <property type="match status" value="1"/>
</dbReference>
<evidence type="ECO:0000259" key="4">
    <source>
        <dbReference type="PROSITE" id="PS50002"/>
    </source>
</evidence>
<proteinExistence type="predicted"/>
<feature type="domain" description="SH3" evidence="4">
    <location>
        <begin position="80"/>
        <end position="141"/>
    </location>
</feature>
<dbReference type="STRING" id="91626.A0A0C9N4B2"/>
<dbReference type="Gene3D" id="2.30.30.40">
    <property type="entry name" value="SH3 Domains"/>
    <property type="match status" value="1"/>
</dbReference>
<dbReference type="InterPro" id="IPR001452">
    <property type="entry name" value="SH3_domain"/>
</dbReference>
<dbReference type="GO" id="GO:0051286">
    <property type="term" value="C:cell tip"/>
    <property type="evidence" value="ECO:0007669"/>
    <property type="project" value="TreeGrafter"/>
</dbReference>
<sequence>MSRNLVINTQRKWTPSPELAIREEEGDEDTHHIHKQRLIEEVEEDEEEDQDENEDDEEEEEEEEDGSDFTSSPSIPDENINFDLVYTLHTFEATVDGQASVKKGDALTLLDDSNSYWWLIRDLKTSEVGYIPAENIETPFERLARLNKHRNVELTSMDQAAHYISNKAAPNAPSKKKKKVILSTSLNVQLHVLLTGEDDDEIEEETYEEWNEEMLDDDDMDQESEPHADKQQPQQAEPEEEEEEEDDDNTPLQQSVHKSSQILDSKNNLHHDETKESLQNQHRIKEPTAVNNHADPVRHPSREQAPVSSKVLRVFAGNVDVGASYHSVRVTESTSVDELLMSAMEKFHISQIETKNGRSHGKNSGVEYYLTVKSRDGDEITLDPEDKPYAIHESLTAHLTTPMPSLTQFRQLVPTSDYVNKRKKKRSSSISSLSDSSLQFFMHKRIKRVNDKSGQVHIKVSLMTAVTSGAATLATATPPVSDTMAAIKKMTTLGRFGKKKKTKKDKAEMERIDKVIAIPANISIADLTSTALVKFHIISNIEQPHQYRLILNTNGKDTLLNLDQKLSDVLKDLEATAREKHFVLHNFSTNLDDQRPVSLSSSTSSSSSSSARPTSSKVFPEKHPHHRMYSHHSHPVMTRLDSNTEAILKRVDAALEAFEPTTNNTIPRKDIANPNFPSPMSVSRNEGGVDIHLPHGVLRSTPLSEKQTQYSLMKNPNTLVLQRVLPSDKSTVRKVPVEKNAISGEEMATLVKYGSQYLDAYDTANNATSPTTPAASSRLFVEREGGKSLSSLEDLEKELHRIITSHSS</sequence>
<dbReference type="SUPFAM" id="SSF50044">
    <property type="entry name" value="SH3-domain"/>
    <property type="match status" value="1"/>
</dbReference>
<gene>
    <name evidence="6" type="ORF">MAM1_0266d08945</name>
</gene>
<dbReference type="AlphaFoldDB" id="A0A0C9N4B2"/>
<dbReference type="Pfam" id="PF00788">
    <property type="entry name" value="RA"/>
    <property type="match status" value="1"/>
</dbReference>
<keyword evidence="1 2" id="KW-0728">SH3 domain</keyword>
<dbReference type="GO" id="GO:0007165">
    <property type="term" value="P:signal transduction"/>
    <property type="evidence" value="ECO:0007669"/>
    <property type="project" value="InterPro"/>
</dbReference>
<evidence type="ECO:0000313" key="6">
    <source>
        <dbReference type="EMBL" id="GAN09418.1"/>
    </source>
</evidence>
<protein>
    <recommendedName>
        <fullName evidence="8">SH3 domain-containing protein</fullName>
    </recommendedName>
</protein>
<dbReference type="OrthoDB" id="196165at2759"/>
<dbReference type="SUPFAM" id="SSF54236">
    <property type="entry name" value="Ubiquitin-like"/>
    <property type="match status" value="1"/>
</dbReference>
<keyword evidence="7" id="KW-1185">Reference proteome</keyword>
<organism evidence="6">
    <name type="scientific">Mucor ambiguus</name>
    <dbReference type="NCBI Taxonomy" id="91626"/>
    <lineage>
        <taxon>Eukaryota</taxon>
        <taxon>Fungi</taxon>
        <taxon>Fungi incertae sedis</taxon>
        <taxon>Mucoromycota</taxon>
        <taxon>Mucoromycotina</taxon>
        <taxon>Mucoromycetes</taxon>
        <taxon>Mucorales</taxon>
        <taxon>Mucorineae</taxon>
        <taxon>Mucoraceae</taxon>
        <taxon>Mucor</taxon>
    </lineage>
</organism>
<dbReference type="InterPro" id="IPR053039">
    <property type="entry name" value="Polarity_Bud-Selection_Reg"/>
</dbReference>
<dbReference type="PANTHER" id="PTHR47775">
    <property type="entry name" value="BUD SITE SELECTION PROTEIN 14"/>
    <property type="match status" value="1"/>
</dbReference>
<feature type="region of interest" description="Disordered" evidence="3">
    <location>
        <begin position="217"/>
        <end position="306"/>
    </location>
</feature>
<dbReference type="InterPro" id="IPR000159">
    <property type="entry name" value="RA_dom"/>
</dbReference>
<evidence type="ECO:0000259" key="5">
    <source>
        <dbReference type="PROSITE" id="PS50200"/>
    </source>
</evidence>
<dbReference type="GO" id="GO:0008104">
    <property type="term" value="P:intracellular protein localization"/>
    <property type="evidence" value="ECO:0007669"/>
    <property type="project" value="TreeGrafter"/>
</dbReference>
<name>A0A0C9N4B2_9FUNG</name>
<feature type="compositionally biased region" description="Polar residues" evidence="3">
    <location>
        <begin position="1"/>
        <end position="13"/>
    </location>
</feature>
<reference evidence="6" key="1">
    <citation type="submission" date="2014-09" db="EMBL/GenBank/DDBJ databases">
        <title>Draft genome sequence of an oleaginous Mucoromycotina fungus Mucor ambiguus NBRC6742.</title>
        <authorList>
            <person name="Takeda I."/>
            <person name="Yamane N."/>
            <person name="Morita T."/>
            <person name="Tamano K."/>
            <person name="Machida M."/>
            <person name="Baker S."/>
            <person name="Koike H."/>
        </authorList>
    </citation>
    <scope>NUCLEOTIDE SEQUENCE</scope>
    <source>
        <strain evidence="6">NBRC 6742</strain>
    </source>
</reference>
<dbReference type="PROSITE" id="PS50200">
    <property type="entry name" value="RA"/>
    <property type="match status" value="1"/>
</dbReference>
<feature type="compositionally biased region" description="Acidic residues" evidence="3">
    <location>
        <begin position="41"/>
        <end position="67"/>
    </location>
</feature>
<dbReference type="GO" id="GO:0015630">
    <property type="term" value="C:microtubule cytoskeleton"/>
    <property type="evidence" value="ECO:0007669"/>
    <property type="project" value="TreeGrafter"/>
</dbReference>
<dbReference type="GO" id="GO:0030950">
    <property type="term" value="P:establishment or maintenance of actin cytoskeleton polarity"/>
    <property type="evidence" value="ECO:0007669"/>
    <property type="project" value="TreeGrafter"/>
</dbReference>
<feature type="domain" description="Ras-associating" evidence="5">
    <location>
        <begin position="308"/>
        <end position="391"/>
    </location>
</feature>
<dbReference type="PANTHER" id="PTHR47775:SF1">
    <property type="entry name" value="BUD SITE SELECTION PROTEIN 14"/>
    <property type="match status" value="1"/>
</dbReference>